<evidence type="ECO:0000256" key="2">
    <source>
        <dbReference type="ARBA" id="ARBA00022723"/>
    </source>
</evidence>
<dbReference type="Pfam" id="PF01869">
    <property type="entry name" value="BcrAD_BadFG"/>
    <property type="match status" value="1"/>
</dbReference>
<protein>
    <submittedName>
        <fullName evidence="6">2-hydroxyglutaryl-CoA dehydratase</fullName>
    </submittedName>
</protein>
<organism evidence="6 7">
    <name type="scientific">Bradyrhizobium jicamae</name>
    <dbReference type="NCBI Taxonomy" id="280332"/>
    <lineage>
        <taxon>Bacteria</taxon>
        <taxon>Pseudomonadati</taxon>
        <taxon>Pseudomonadota</taxon>
        <taxon>Alphaproteobacteria</taxon>
        <taxon>Hyphomicrobiales</taxon>
        <taxon>Nitrobacteraceae</taxon>
        <taxon>Bradyrhizobium</taxon>
    </lineage>
</organism>
<evidence type="ECO:0000256" key="4">
    <source>
        <dbReference type="ARBA" id="ARBA00023014"/>
    </source>
</evidence>
<feature type="domain" description="ATPase BadF/BadG/BcrA/BcrD type" evidence="5">
    <location>
        <begin position="4"/>
        <end position="253"/>
    </location>
</feature>
<dbReference type="PANTHER" id="PTHR32329:SF2">
    <property type="entry name" value="BIFUNCTIONAL PROTEIN [INCLUDES 2-HYDROXYACYL-COA DEHYDRATASE (N-TER) AND ITS ACTIVATOR DOMAIN (C_TERM)"/>
    <property type="match status" value="1"/>
</dbReference>
<dbReference type="STRING" id="280332.CQ12_30400"/>
<keyword evidence="7" id="KW-1185">Reference proteome</keyword>
<name>A0A0R3KBR3_9BRAD</name>
<dbReference type="OrthoDB" id="9177882at2"/>
<dbReference type="RefSeq" id="WP_057840883.1">
    <property type="nucleotide sequence ID" value="NZ_LLXZ01000231.1"/>
</dbReference>
<proteinExistence type="predicted"/>
<dbReference type="NCBIfam" id="TIGR00241">
    <property type="entry name" value="CoA_E_activ"/>
    <property type="match status" value="1"/>
</dbReference>
<dbReference type="InterPro" id="IPR002731">
    <property type="entry name" value="ATPase_BadF"/>
</dbReference>
<keyword evidence="2" id="KW-0479">Metal-binding</keyword>
<dbReference type="Gene3D" id="3.30.420.40">
    <property type="match status" value="2"/>
</dbReference>
<dbReference type="InterPro" id="IPR043129">
    <property type="entry name" value="ATPase_NBD"/>
</dbReference>
<gene>
    <name evidence="6" type="ORF">CQ12_30400</name>
</gene>
<dbReference type="GO" id="GO:0051536">
    <property type="term" value="F:iron-sulfur cluster binding"/>
    <property type="evidence" value="ECO:0007669"/>
    <property type="project" value="UniProtKB-KW"/>
</dbReference>
<evidence type="ECO:0000256" key="3">
    <source>
        <dbReference type="ARBA" id="ARBA00023004"/>
    </source>
</evidence>
<dbReference type="InterPro" id="IPR051805">
    <property type="entry name" value="Dehydratase_Activator_Redct"/>
</dbReference>
<reference evidence="6 7" key="1">
    <citation type="submission" date="2014-03" db="EMBL/GenBank/DDBJ databases">
        <title>Bradyrhizobium valentinum sp. nov., isolated from effective nodules of Lupinus mariae-josephae, a lupine endemic of basic-lime soils in Eastern Spain.</title>
        <authorList>
            <person name="Duran D."/>
            <person name="Rey L."/>
            <person name="Navarro A."/>
            <person name="Busquets A."/>
            <person name="Imperial J."/>
            <person name="Ruiz-Argueso T."/>
        </authorList>
    </citation>
    <scope>NUCLEOTIDE SEQUENCE [LARGE SCALE GENOMIC DNA]</scope>
    <source>
        <strain evidence="6 7">PAC68</strain>
    </source>
</reference>
<evidence type="ECO:0000313" key="6">
    <source>
        <dbReference type="EMBL" id="KRQ92928.1"/>
    </source>
</evidence>
<evidence type="ECO:0000259" key="5">
    <source>
        <dbReference type="Pfam" id="PF01869"/>
    </source>
</evidence>
<dbReference type="PANTHER" id="PTHR32329">
    <property type="entry name" value="BIFUNCTIONAL PROTEIN [INCLUDES 2-HYDROXYACYL-COA DEHYDRATASE (N-TER) AND ITS ACTIVATOR DOMAIN (C_TERM)-RELATED"/>
    <property type="match status" value="1"/>
</dbReference>
<comment type="caution">
    <text evidence="6">The sequence shown here is derived from an EMBL/GenBank/DDBJ whole genome shotgun (WGS) entry which is preliminary data.</text>
</comment>
<dbReference type="AlphaFoldDB" id="A0A0R3KBR3"/>
<evidence type="ECO:0000256" key="1">
    <source>
        <dbReference type="ARBA" id="ARBA00001966"/>
    </source>
</evidence>
<dbReference type="Proteomes" id="UP000050863">
    <property type="component" value="Unassembled WGS sequence"/>
</dbReference>
<accession>A0A0R3KBR3</accession>
<dbReference type="InterPro" id="IPR008275">
    <property type="entry name" value="CoA_E_activase_dom"/>
</dbReference>
<dbReference type="SUPFAM" id="SSF53067">
    <property type="entry name" value="Actin-like ATPase domain"/>
    <property type="match status" value="1"/>
</dbReference>
<dbReference type="EMBL" id="LLXZ01000231">
    <property type="protein sequence ID" value="KRQ92928.1"/>
    <property type="molecule type" value="Genomic_DNA"/>
</dbReference>
<keyword evidence="4" id="KW-0411">Iron-sulfur</keyword>
<dbReference type="GO" id="GO:0046872">
    <property type="term" value="F:metal ion binding"/>
    <property type="evidence" value="ECO:0007669"/>
    <property type="project" value="UniProtKB-KW"/>
</dbReference>
<keyword evidence="3" id="KW-0408">Iron</keyword>
<dbReference type="CDD" id="cd24036">
    <property type="entry name" value="ASKHA_NBD_BcrAD_BadFG_HgdC_HadI"/>
    <property type="match status" value="1"/>
</dbReference>
<comment type="cofactor">
    <cofactor evidence="1">
        <name>[4Fe-4S] cluster</name>
        <dbReference type="ChEBI" id="CHEBI:49883"/>
    </cofactor>
</comment>
<evidence type="ECO:0000313" key="7">
    <source>
        <dbReference type="Proteomes" id="UP000050863"/>
    </source>
</evidence>
<sequence>MITVGIDVGSLSTKSALMNNRLEVIASDVVLTGGTNRAAAETTYEQVLTKAGLTRDDVGYVVTTGYGRENVTFANKHLSEITCHGFGMHLINPEIRTILEIGGQDSKAIRIDEHGNVENFAMNDKCAAGCGRFLEVTARAMGVPLDQLGEVSAHSQNIVRISNTCTVFAETEVVSLVAVGTPIPDIVRGVHNSIAARAASLLRTVTISGRVGMSGGVALNSGVVRALADALKTDIYVVDNPQVRGAIGAAFIGQRQVASRDA</sequence>